<dbReference type="RefSeq" id="WP_265790876.1">
    <property type="nucleotide sequence ID" value="NZ_BAABRS010000003.1"/>
</dbReference>
<dbReference type="InterPro" id="IPR029063">
    <property type="entry name" value="SAM-dependent_MTases_sf"/>
</dbReference>
<dbReference type="PANTHER" id="PTHR44068:SF1">
    <property type="entry name" value="HYPOTHETICAL LOC100005854"/>
    <property type="match status" value="1"/>
</dbReference>
<organism evidence="4 5">
    <name type="scientific">Fodinibius salicampi</name>
    <dbReference type="NCBI Taxonomy" id="1920655"/>
    <lineage>
        <taxon>Bacteria</taxon>
        <taxon>Pseudomonadati</taxon>
        <taxon>Balneolota</taxon>
        <taxon>Balneolia</taxon>
        <taxon>Balneolales</taxon>
        <taxon>Balneolaceae</taxon>
        <taxon>Fodinibius</taxon>
    </lineage>
</organism>
<evidence type="ECO:0000256" key="1">
    <source>
        <dbReference type="ARBA" id="ARBA00022679"/>
    </source>
</evidence>
<dbReference type="Pfam" id="PF08241">
    <property type="entry name" value="Methyltransf_11"/>
    <property type="match status" value="1"/>
</dbReference>
<evidence type="ECO:0000256" key="2">
    <source>
        <dbReference type="SAM" id="MobiDB-lite"/>
    </source>
</evidence>
<reference evidence="4 5" key="1">
    <citation type="submission" date="2021-11" db="EMBL/GenBank/DDBJ databases">
        <title>Aliifidinibius sp. nov., a new bacterium isolated from saline soil.</title>
        <authorList>
            <person name="Galisteo C."/>
            <person name="De La Haba R."/>
            <person name="Sanchez-Porro C."/>
            <person name="Ventosa A."/>
        </authorList>
    </citation>
    <scope>NUCLEOTIDE SEQUENCE [LARGE SCALE GENOMIC DNA]</scope>
    <source>
        <strain evidence="4 5">KACC 190600</strain>
    </source>
</reference>
<dbReference type="GO" id="GO:0008168">
    <property type="term" value="F:methyltransferase activity"/>
    <property type="evidence" value="ECO:0007669"/>
    <property type="project" value="UniProtKB-KW"/>
</dbReference>
<name>A0ABT3Q1A1_9BACT</name>
<proteinExistence type="predicted"/>
<dbReference type="EMBL" id="JAJNDC010000003">
    <property type="protein sequence ID" value="MCW9713878.1"/>
    <property type="molecule type" value="Genomic_DNA"/>
</dbReference>
<dbReference type="Gene3D" id="3.40.50.150">
    <property type="entry name" value="Vaccinia Virus protein VP39"/>
    <property type="match status" value="1"/>
</dbReference>
<evidence type="ECO:0000313" key="5">
    <source>
        <dbReference type="Proteomes" id="UP001207337"/>
    </source>
</evidence>
<gene>
    <name evidence="4" type="ORF">LQ318_13285</name>
</gene>
<dbReference type="CDD" id="cd02440">
    <property type="entry name" value="AdoMet_MTases"/>
    <property type="match status" value="1"/>
</dbReference>
<keyword evidence="5" id="KW-1185">Reference proteome</keyword>
<accession>A0ABT3Q1A1</accession>
<keyword evidence="1" id="KW-0808">Transferase</keyword>
<feature type="domain" description="Methyltransferase type 11" evidence="3">
    <location>
        <begin position="52"/>
        <end position="150"/>
    </location>
</feature>
<dbReference type="SUPFAM" id="SSF53335">
    <property type="entry name" value="S-adenosyl-L-methionine-dependent methyltransferases"/>
    <property type="match status" value="1"/>
</dbReference>
<dbReference type="Proteomes" id="UP001207337">
    <property type="component" value="Unassembled WGS sequence"/>
</dbReference>
<comment type="caution">
    <text evidence="4">The sequence shown here is derived from an EMBL/GenBank/DDBJ whole genome shotgun (WGS) entry which is preliminary data.</text>
</comment>
<evidence type="ECO:0000313" key="4">
    <source>
        <dbReference type="EMBL" id="MCW9713878.1"/>
    </source>
</evidence>
<dbReference type="InterPro" id="IPR050447">
    <property type="entry name" value="Erg6_SMT_methyltransf"/>
</dbReference>
<feature type="region of interest" description="Disordered" evidence="2">
    <location>
        <begin position="1"/>
        <end position="24"/>
    </location>
</feature>
<evidence type="ECO:0000259" key="3">
    <source>
        <dbReference type="Pfam" id="PF08241"/>
    </source>
</evidence>
<dbReference type="PANTHER" id="PTHR44068">
    <property type="entry name" value="ZGC:194242"/>
    <property type="match status" value="1"/>
</dbReference>
<keyword evidence="4" id="KW-0489">Methyltransferase</keyword>
<sequence length="218" mass="24972">MENLDPVELSRQLKKPTGKTGSKVANKLNESNQKLYELGWKMLETEGLRQVLEIGFGNGRHLSHYFEMNPDVTITGVDFSEEMCEAARSFHPDLIANNRLTIHCADAADMPVPDQSFDLVVGLNIIYFWDPPKPYLNEIARVLKPSGKLLLGYRPRNSVEHLEFTKQNFIHYEPEELNILLSQYDFNIIYEQKNVYEKEAADGNPVEITDACLLAERQ</sequence>
<dbReference type="InterPro" id="IPR013216">
    <property type="entry name" value="Methyltransf_11"/>
</dbReference>
<dbReference type="GO" id="GO:0032259">
    <property type="term" value="P:methylation"/>
    <property type="evidence" value="ECO:0007669"/>
    <property type="project" value="UniProtKB-KW"/>
</dbReference>
<protein>
    <submittedName>
        <fullName evidence="4">Methyltransferase domain-containing protein</fullName>
    </submittedName>
</protein>